<feature type="non-terminal residue" evidence="1">
    <location>
        <position position="84"/>
    </location>
</feature>
<sequence>MPVFVIDRNLSWTEADGTPHTTIPTDKNQWNNGEALEYKKATKGAGVNLVIIGDAFNQMELAVGSVYETSSKELADMFLRMPVV</sequence>
<reference evidence="1" key="1">
    <citation type="submission" date="2019-03" db="EMBL/GenBank/DDBJ databases">
        <title>Single cell metagenomics reveals metabolic interactions within the superorganism composed of flagellate Streblomastix strix and complex community of Bacteroidetes bacteria on its surface.</title>
        <authorList>
            <person name="Treitli S.C."/>
            <person name="Kolisko M."/>
            <person name="Husnik F."/>
            <person name="Keeling P."/>
            <person name="Hampl V."/>
        </authorList>
    </citation>
    <scope>NUCLEOTIDE SEQUENCE</scope>
    <source>
        <strain evidence="1">STM</strain>
    </source>
</reference>
<evidence type="ECO:0000313" key="1">
    <source>
        <dbReference type="EMBL" id="KAA6308005.1"/>
    </source>
</evidence>
<dbReference type="EMBL" id="SNRY01008767">
    <property type="protein sequence ID" value="KAA6308005.1"/>
    <property type="molecule type" value="Genomic_DNA"/>
</dbReference>
<comment type="caution">
    <text evidence="1">The sequence shown here is derived from an EMBL/GenBank/DDBJ whole genome shotgun (WGS) entry which is preliminary data.</text>
</comment>
<proteinExistence type="predicted"/>
<gene>
    <name evidence="1" type="ORF">EZS27_040323</name>
</gene>
<organism evidence="1">
    <name type="scientific">termite gut metagenome</name>
    <dbReference type="NCBI Taxonomy" id="433724"/>
    <lineage>
        <taxon>unclassified sequences</taxon>
        <taxon>metagenomes</taxon>
        <taxon>organismal metagenomes</taxon>
    </lineage>
</organism>
<name>A0A5J4PEW3_9ZZZZ</name>
<protein>
    <submittedName>
        <fullName evidence="1">Uncharacterized protein</fullName>
    </submittedName>
</protein>
<dbReference type="AlphaFoldDB" id="A0A5J4PEW3"/>
<accession>A0A5J4PEW3</accession>